<evidence type="ECO:0000313" key="1">
    <source>
        <dbReference type="EMBL" id="KKN57268.1"/>
    </source>
</evidence>
<dbReference type="AlphaFoldDB" id="A0A0F9UUI1"/>
<sequence>MSHEDWQKFYIILASNDINNLGIDLQETLNYTITERDFARVLKMDCGSGYKYLKIYLNQKWEFHFASRRMASPIIYEVKITDKHSGEVYDFSKSNENKHVLTNWLEYFINCCNNVGIILKQNYLNHNMINSTLKHGLLDLRKKNLSNLKVNQYNKFYNKEELIVPEKKFIIQDFIKFGIVHYDSYIDIINHIAYDKKLYVILPNLLRTLFENILNDIFSTSLKNKHKNLYFNEDRSRIADFSILIELLNQLSKIEYKNRIRSHINPKIIEILKKVKEKGNLSVHEVLRKITMSDVNVIQDEIDLALEALLTSYIKLKDADIEIELERLKIIEEKIGLRSRTNKRDSNKIKQNITDKKIKSNGIEDEQVAVQKKCINSLHALCSYLYGIEIAEHEKNDAIAISSLHLLKTYKNLILPLGITYLEESTEIKTGGMFGTEKGVKILIYLDCEKSLEINLDLFQFKIVKINKYHVDGRQIQDFQEISQLLECILKKIV</sequence>
<dbReference type="EMBL" id="LAZR01000811">
    <property type="protein sequence ID" value="KKN57268.1"/>
    <property type="molecule type" value="Genomic_DNA"/>
</dbReference>
<reference evidence="1" key="1">
    <citation type="journal article" date="2015" name="Nature">
        <title>Complex archaea that bridge the gap between prokaryotes and eukaryotes.</title>
        <authorList>
            <person name="Spang A."/>
            <person name="Saw J.H."/>
            <person name="Jorgensen S.L."/>
            <person name="Zaremba-Niedzwiedzka K."/>
            <person name="Martijn J."/>
            <person name="Lind A.E."/>
            <person name="van Eijk R."/>
            <person name="Schleper C."/>
            <person name="Guy L."/>
            <person name="Ettema T.J."/>
        </authorList>
    </citation>
    <scope>NUCLEOTIDE SEQUENCE</scope>
</reference>
<comment type="caution">
    <text evidence="1">The sequence shown here is derived from an EMBL/GenBank/DDBJ whole genome shotgun (WGS) entry which is preliminary data.</text>
</comment>
<name>A0A0F9UUI1_9ZZZZ</name>
<accession>A0A0F9UUI1</accession>
<proteinExistence type="predicted"/>
<gene>
    <name evidence="1" type="ORF">LCGC14_0563960</name>
</gene>
<evidence type="ECO:0008006" key="2">
    <source>
        <dbReference type="Google" id="ProtNLM"/>
    </source>
</evidence>
<organism evidence="1">
    <name type="scientific">marine sediment metagenome</name>
    <dbReference type="NCBI Taxonomy" id="412755"/>
    <lineage>
        <taxon>unclassified sequences</taxon>
        <taxon>metagenomes</taxon>
        <taxon>ecological metagenomes</taxon>
    </lineage>
</organism>
<protein>
    <recommendedName>
        <fullName evidence="2">DUF4145 domain-containing protein</fullName>
    </recommendedName>
</protein>